<dbReference type="Proteomes" id="UP000249464">
    <property type="component" value="Unassembled WGS sequence"/>
</dbReference>
<organism evidence="2 3">
    <name type="scientific">Microbotryum silenes-dioicae</name>
    <dbReference type="NCBI Taxonomy" id="796604"/>
    <lineage>
        <taxon>Eukaryota</taxon>
        <taxon>Fungi</taxon>
        <taxon>Dikarya</taxon>
        <taxon>Basidiomycota</taxon>
        <taxon>Pucciniomycotina</taxon>
        <taxon>Microbotryomycetes</taxon>
        <taxon>Microbotryales</taxon>
        <taxon>Microbotryaceae</taxon>
        <taxon>Microbotryum</taxon>
    </lineage>
</organism>
<name>A0A2X0M1C3_9BASI</name>
<feature type="compositionally biased region" description="Basic and acidic residues" evidence="1">
    <location>
        <begin position="77"/>
        <end position="92"/>
    </location>
</feature>
<dbReference type="EMBL" id="FQNC01000042">
    <property type="protein sequence ID" value="SGY40057.1"/>
    <property type="molecule type" value="Genomic_DNA"/>
</dbReference>
<evidence type="ECO:0000256" key="1">
    <source>
        <dbReference type="SAM" id="MobiDB-lite"/>
    </source>
</evidence>
<dbReference type="AlphaFoldDB" id="A0A2X0M1C3"/>
<gene>
    <name evidence="2" type="primary">BQ5605_C003g02315</name>
    <name evidence="2" type="ORF">BQ5605_C003G02315</name>
</gene>
<reference evidence="2 3" key="1">
    <citation type="submission" date="2016-11" db="EMBL/GenBank/DDBJ databases">
        <authorList>
            <person name="Jaros S."/>
            <person name="Januszkiewicz K."/>
            <person name="Wedrychowicz H."/>
        </authorList>
    </citation>
    <scope>NUCLEOTIDE SEQUENCE [LARGE SCALE GENOMIC DNA]</scope>
</reference>
<keyword evidence="3" id="KW-1185">Reference proteome</keyword>
<protein>
    <submittedName>
        <fullName evidence="2">BQ5605_C003g02315 protein</fullName>
    </submittedName>
</protein>
<feature type="region of interest" description="Disordered" evidence="1">
    <location>
        <begin position="77"/>
        <end position="120"/>
    </location>
</feature>
<proteinExistence type="predicted"/>
<evidence type="ECO:0000313" key="3">
    <source>
        <dbReference type="Proteomes" id="UP000249464"/>
    </source>
</evidence>
<evidence type="ECO:0000313" key="2">
    <source>
        <dbReference type="EMBL" id="SGY40057.1"/>
    </source>
</evidence>
<sequence length="120" mass="13782">MMGKNDPAKLKDQKSPIYTIHMRTVLLLRELMIDGLKLGYGQLRSGGTVERRDLMHNLDRLGVPSSRQQIFWRLEKVEHEESEHKDAQRDRTTDDDEQAPSNVARSRAASRTGLYESACE</sequence>
<accession>A0A2X0M1C3</accession>